<evidence type="ECO:0000313" key="1">
    <source>
        <dbReference type="EMBL" id="PXV67349.1"/>
    </source>
</evidence>
<accession>A0A2V3PRM7</accession>
<dbReference type="RefSeq" id="WP_110309513.1">
    <property type="nucleotide sequence ID" value="NZ_QICL01000003.1"/>
</dbReference>
<dbReference type="OrthoDB" id="1001853at2"/>
<evidence type="ECO:0000313" key="2">
    <source>
        <dbReference type="Proteomes" id="UP000247973"/>
    </source>
</evidence>
<organism evidence="1 2">
    <name type="scientific">Dysgonomonas alginatilytica</name>
    <dbReference type="NCBI Taxonomy" id="1605892"/>
    <lineage>
        <taxon>Bacteria</taxon>
        <taxon>Pseudomonadati</taxon>
        <taxon>Bacteroidota</taxon>
        <taxon>Bacteroidia</taxon>
        <taxon>Bacteroidales</taxon>
        <taxon>Dysgonomonadaceae</taxon>
        <taxon>Dysgonomonas</taxon>
    </lineage>
</organism>
<reference evidence="1 2" key="1">
    <citation type="submission" date="2018-03" db="EMBL/GenBank/DDBJ databases">
        <title>Genomic Encyclopedia of Archaeal and Bacterial Type Strains, Phase II (KMG-II): from individual species to whole genera.</title>
        <authorList>
            <person name="Goeker M."/>
        </authorList>
    </citation>
    <scope>NUCLEOTIDE SEQUENCE [LARGE SCALE GENOMIC DNA]</scope>
    <source>
        <strain evidence="1 2">DSM 100214</strain>
    </source>
</reference>
<protein>
    <submittedName>
        <fullName evidence="1">Uncharacterized protein</fullName>
    </submittedName>
</protein>
<name>A0A2V3PRM7_9BACT</name>
<dbReference type="Proteomes" id="UP000247973">
    <property type="component" value="Unassembled WGS sequence"/>
</dbReference>
<gene>
    <name evidence="1" type="ORF">CLV62_10322</name>
</gene>
<sequence>MENLKFLQTWSVKDFKNNQQVQEIEIKKNESTGKCFFTYGFETGACSKRVATGEVTLPVISQVCVPMTGEMFFLLHQKGETGGATTLAKL</sequence>
<comment type="caution">
    <text evidence="1">The sequence shown here is derived from an EMBL/GenBank/DDBJ whole genome shotgun (WGS) entry which is preliminary data.</text>
</comment>
<keyword evidence="2" id="KW-1185">Reference proteome</keyword>
<dbReference type="EMBL" id="QICL01000003">
    <property type="protein sequence ID" value="PXV67349.1"/>
    <property type="molecule type" value="Genomic_DNA"/>
</dbReference>
<proteinExistence type="predicted"/>
<dbReference type="AlphaFoldDB" id="A0A2V3PRM7"/>